<sequence length="112" mass="12754">MYCSEVKVMKAKGHNFTLIIKTKNLSSLYSSSLHKVSTATTNPQLPSVLAGLTAFSLCGNQPLLRPRRYKLQPPTTFKQSEPPKWQHQVTIVMTIMTSVGLNQWRWKRPQEP</sequence>
<proteinExistence type="predicted"/>
<name>A0A2Z6MGZ1_TRISU</name>
<keyword evidence="2" id="KW-1185">Reference proteome</keyword>
<dbReference type="EMBL" id="DF973170">
    <property type="protein sequence ID" value="GAU17368.1"/>
    <property type="molecule type" value="Genomic_DNA"/>
</dbReference>
<evidence type="ECO:0000313" key="2">
    <source>
        <dbReference type="Proteomes" id="UP000242715"/>
    </source>
</evidence>
<evidence type="ECO:0000313" key="1">
    <source>
        <dbReference type="EMBL" id="GAU17368.1"/>
    </source>
</evidence>
<dbReference type="AlphaFoldDB" id="A0A2Z6MGZ1"/>
<reference evidence="2" key="1">
    <citation type="journal article" date="2017" name="Front. Plant Sci.">
        <title>Climate Clever Clovers: New Paradigm to Reduce the Environmental Footprint of Ruminants by Breeding Low Methanogenic Forages Utilizing Haplotype Variation.</title>
        <authorList>
            <person name="Kaur P."/>
            <person name="Appels R."/>
            <person name="Bayer P.E."/>
            <person name="Keeble-Gagnere G."/>
            <person name="Wang J."/>
            <person name="Hirakawa H."/>
            <person name="Shirasawa K."/>
            <person name="Vercoe P."/>
            <person name="Stefanova K."/>
            <person name="Durmic Z."/>
            <person name="Nichols P."/>
            <person name="Revell C."/>
            <person name="Isobe S.N."/>
            <person name="Edwards D."/>
            <person name="Erskine W."/>
        </authorList>
    </citation>
    <scope>NUCLEOTIDE SEQUENCE [LARGE SCALE GENOMIC DNA]</scope>
    <source>
        <strain evidence="2">cv. Daliak</strain>
    </source>
</reference>
<protein>
    <submittedName>
        <fullName evidence="1">Uncharacterized protein</fullName>
    </submittedName>
</protein>
<accession>A0A2Z6MGZ1</accession>
<organism evidence="1 2">
    <name type="scientific">Trifolium subterraneum</name>
    <name type="common">Subterranean clover</name>
    <dbReference type="NCBI Taxonomy" id="3900"/>
    <lineage>
        <taxon>Eukaryota</taxon>
        <taxon>Viridiplantae</taxon>
        <taxon>Streptophyta</taxon>
        <taxon>Embryophyta</taxon>
        <taxon>Tracheophyta</taxon>
        <taxon>Spermatophyta</taxon>
        <taxon>Magnoliopsida</taxon>
        <taxon>eudicotyledons</taxon>
        <taxon>Gunneridae</taxon>
        <taxon>Pentapetalae</taxon>
        <taxon>rosids</taxon>
        <taxon>fabids</taxon>
        <taxon>Fabales</taxon>
        <taxon>Fabaceae</taxon>
        <taxon>Papilionoideae</taxon>
        <taxon>50 kb inversion clade</taxon>
        <taxon>NPAAA clade</taxon>
        <taxon>Hologalegina</taxon>
        <taxon>IRL clade</taxon>
        <taxon>Trifolieae</taxon>
        <taxon>Trifolium</taxon>
    </lineage>
</organism>
<dbReference type="Proteomes" id="UP000242715">
    <property type="component" value="Unassembled WGS sequence"/>
</dbReference>
<gene>
    <name evidence="1" type="ORF">TSUD_232440</name>
</gene>